<evidence type="ECO:0000256" key="3">
    <source>
        <dbReference type="ARBA" id="ARBA00023212"/>
    </source>
</evidence>
<organism evidence="6 7">
    <name type="scientific">Acipenser ruthenus</name>
    <name type="common">Sterlet sturgeon</name>
    <dbReference type="NCBI Taxonomy" id="7906"/>
    <lineage>
        <taxon>Eukaryota</taxon>
        <taxon>Metazoa</taxon>
        <taxon>Chordata</taxon>
        <taxon>Craniata</taxon>
        <taxon>Vertebrata</taxon>
        <taxon>Euteleostomi</taxon>
        <taxon>Actinopterygii</taxon>
        <taxon>Chondrostei</taxon>
        <taxon>Acipenseriformes</taxon>
        <taxon>Acipenseridae</taxon>
        <taxon>Acipenser</taxon>
    </lineage>
</organism>
<feature type="region of interest" description="Disordered" evidence="5">
    <location>
        <begin position="1"/>
        <end position="68"/>
    </location>
</feature>
<evidence type="ECO:0000256" key="1">
    <source>
        <dbReference type="ARBA" id="ARBA00004245"/>
    </source>
</evidence>
<reference evidence="6 7" key="1">
    <citation type="submission" date="2019-01" db="EMBL/GenBank/DDBJ databases">
        <title>Draft Genome and Complete Hox-Cluster Characterization of the Sterlet Sturgeon (Acipenser ruthenus).</title>
        <authorList>
            <person name="Wei Q."/>
        </authorList>
    </citation>
    <scope>NUCLEOTIDE SEQUENCE [LARGE SCALE GENOMIC DNA]</scope>
    <source>
        <strain evidence="6">WHYD16114868_AA</strain>
        <tissue evidence="6">Blood</tissue>
    </source>
</reference>
<keyword evidence="3" id="KW-0963">Cytoplasm</keyword>
<dbReference type="PRINTS" id="PR00190">
    <property type="entry name" value="ACTIN"/>
</dbReference>
<evidence type="ECO:0000256" key="4">
    <source>
        <dbReference type="RuleBase" id="RU000487"/>
    </source>
</evidence>
<dbReference type="InterPro" id="IPR043129">
    <property type="entry name" value="ATPase_NBD"/>
</dbReference>
<comment type="similarity">
    <text evidence="2 4">Belongs to the actin family.</text>
</comment>
<name>A0A444V548_ACIRT</name>
<sequence length="434" mass="47037">MLPRPKSSSPKSSSPTDFFRSSPSQPSSTSSRKPPSTRPCSPSRASSSKPRSGPGEAQKAAASGPRKGTRAIVMDMGTWSCKAGLAGDAEPSSRVGSVVGYPLKKKQKSSEVGKEAFVGKLARSQPDLELVEPVSRGIVVDWEAAEELWRHVFYRELKVSPSDRGVLLTDPPTSPTTNREKIAEVLFETFDCPGIYVAYQSVLAVYSYGLTSGLVVDCGAGATRTVPVSDGYNLPHAIERVDLAGEDLTQHLSRLLQASGSSCEKGRHVVEDIKHKCCYVAADFPRECKLSADECGVDYELPDGSVISLGQERFRCPEALFRPGMLGSHLKGVPAMALHSLSRVKSAESRAGLYGSILLSGGSTMFPGFQERFHKELLALGPEHQPRILSDPKRKHAVWVGGSILASLAAFQSLWVKKTDYQEVGPYIIHRRCY</sequence>
<evidence type="ECO:0000256" key="2">
    <source>
        <dbReference type="ARBA" id="ARBA00006752"/>
    </source>
</evidence>
<dbReference type="InterPro" id="IPR004000">
    <property type="entry name" value="Actin"/>
</dbReference>
<keyword evidence="7" id="KW-1185">Reference proteome</keyword>
<gene>
    <name evidence="6" type="ORF">EOD39_16758</name>
</gene>
<comment type="caution">
    <text evidence="6">The sequence shown here is derived from an EMBL/GenBank/DDBJ whole genome shotgun (WGS) entry which is preliminary data.</text>
</comment>
<keyword evidence="3" id="KW-0206">Cytoskeleton</keyword>
<dbReference type="Pfam" id="PF00022">
    <property type="entry name" value="Actin"/>
    <property type="match status" value="2"/>
</dbReference>
<dbReference type="Proteomes" id="UP000289886">
    <property type="component" value="Unassembled WGS sequence"/>
</dbReference>
<proteinExistence type="inferred from homology"/>
<evidence type="ECO:0000313" key="6">
    <source>
        <dbReference type="EMBL" id="RXM95534.1"/>
    </source>
</evidence>
<dbReference type="GO" id="GO:0005856">
    <property type="term" value="C:cytoskeleton"/>
    <property type="evidence" value="ECO:0007669"/>
    <property type="project" value="UniProtKB-SubCell"/>
</dbReference>
<protein>
    <submittedName>
        <fullName evidence="6">Actin-like protein 9</fullName>
    </submittedName>
</protein>
<dbReference type="PANTHER" id="PTHR11937">
    <property type="entry name" value="ACTIN"/>
    <property type="match status" value="1"/>
</dbReference>
<dbReference type="SUPFAM" id="SSF53067">
    <property type="entry name" value="Actin-like ATPase domain"/>
    <property type="match status" value="2"/>
</dbReference>
<dbReference type="FunFam" id="3.90.640.10:FF:000007">
    <property type="entry name" value="Actin like 7B"/>
    <property type="match status" value="1"/>
</dbReference>
<feature type="compositionally biased region" description="Low complexity" evidence="5">
    <location>
        <begin position="1"/>
        <end position="52"/>
    </location>
</feature>
<evidence type="ECO:0000313" key="7">
    <source>
        <dbReference type="Proteomes" id="UP000289886"/>
    </source>
</evidence>
<dbReference type="SMART" id="SM00268">
    <property type="entry name" value="ACTIN"/>
    <property type="match status" value="1"/>
</dbReference>
<dbReference type="Gene3D" id="3.30.420.40">
    <property type="match status" value="2"/>
</dbReference>
<comment type="subcellular location">
    <subcellularLocation>
        <location evidence="1">Cytoplasm</location>
        <location evidence="1">Cytoskeleton</location>
    </subcellularLocation>
</comment>
<evidence type="ECO:0000256" key="5">
    <source>
        <dbReference type="SAM" id="MobiDB-lite"/>
    </source>
</evidence>
<dbReference type="AlphaFoldDB" id="A0A444V548"/>
<accession>A0A444V548</accession>
<dbReference type="Gene3D" id="3.90.640.10">
    <property type="entry name" value="Actin, Chain A, domain 4"/>
    <property type="match status" value="1"/>
</dbReference>
<dbReference type="EMBL" id="SCEB01002301">
    <property type="protein sequence ID" value="RXM95534.1"/>
    <property type="molecule type" value="Genomic_DNA"/>
</dbReference>
<dbReference type="FunFam" id="3.30.420.40:FF:000050">
    <property type="entry name" value="Actin, alpha skeletal muscle"/>
    <property type="match status" value="1"/>
</dbReference>